<organism evidence="1 2">
    <name type="scientific">Stylosanthes scabra</name>
    <dbReference type="NCBI Taxonomy" id="79078"/>
    <lineage>
        <taxon>Eukaryota</taxon>
        <taxon>Viridiplantae</taxon>
        <taxon>Streptophyta</taxon>
        <taxon>Embryophyta</taxon>
        <taxon>Tracheophyta</taxon>
        <taxon>Spermatophyta</taxon>
        <taxon>Magnoliopsida</taxon>
        <taxon>eudicotyledons</taxon>
        <taxon>Gunneridae</taxon>
        <taxon>Pentapetalae</taxon>
        <taxon>rosids</taxon>
        <taxon>fabids</taxon>
        <taxon>Fabales</taxon>
        <taxon>Fabaceae</taxon>
        <taxon>Papilionoideae</taxon>
        <taxon>50 kb inversion clade</taxon>
        <taxon>dalbergioids sensu lato</taxon>
        <taxon>Dalbergieae</taxon>
        <taxon>Pterocarpus clade</taxon>
        <taxon>Stylosanthes</taxon>
    </lineage>
</organism>
<evidence type="ECO:0000313" key="1">
    <source>
        <dbReference type="EMBL" id="MED6124822.1"/>
    </source>
</evidence>
<evidence type="ECO:0000313" key="2">
    <source>
        <dbReference type="Proteomes" id="UP001341840"/>
    </source>
</evidence>
<comment type="caution">
    <text evidence="1">The sequence shown here is derived from an EMBL/GenBank/DDBJ whole genome shotgun (WGS) entry which is preliminary data.</text>
</comment>
<keyword evidence="2" id="KW-1185">Reference proteome</keyword>
<proteinExistence type="predicted"/>
<protein>
    <submittedName>
        <fullName evidence="1">Uncharacterized protein</fullName>
    </submittedName>
</protein>
<reference evidence="1 2" key="1">
    <citation type="journal article" date="2023" name="Plants (Basel)">
        <title>Bridging the Gap: Combining Genomics and Transcriptomics Approaches to Understand Stylosanthes scabra, an Orphan Legume from the Brazilian Caatinga.</title>
        <authorList>
            <person name="Ferreira-Neto J.R.C."/>
            <person name="da Silva M.D."/>
            <person name="Binneck E."/>
            <person name="de Melo N.F."/>
            <person name="da Silva R.H."/>
            <person name="de Melo A.L.T.M."/>
            <person name="Pandolfi V."/>
            <person name="Bustamante F.O."/>
            <person name="Brasileiro-Vidal A.C."/>
            <person name="Benko-Iseppon A.M."/>
        </authorList>
    </citation>
    <scope>NUCLEOTIDE SEQUENCE [LARGE SCALE GENOMIC DNA]</scope>
    <source>
        <tissue evidence="1">Leaves</tissue>
    </source>
</reference>
<name>A0ABU6RL41_9FABA</name>
<dbReference type="Proteomes" id="UP001341840">
    <property type="component" value="Unassembled WGS sequence"/>
</dbReference>
<accession>A0ABU6RL41</accession>
<sequence>MKAVLQSRRLLSLPTNSRNRFLHLSQALKHRFFTPKPRGSWLQLTPVTAASGDDDVEEPDGGSWRRDEFRQQWRFPQIASLSLRSPLSVLGDGGAVFLRWCHCPFYSLSSLSSPFRYLTLSLSPFLRVCGVFD</sequence>
<dbReference type="EMBL" id="JASCZI010030790">
    <property type="protein sequence ID" value="MED6124822.1"/>
    <property type="molecule type" value="Genomic_DNA"/>
</dbReference>
<gene>
    <name evidence="1" type="ORF">PIB30_062531</name>
</gene>